<feature type="region of interest" description="Disordered" evidence="11">
    <location>
        <begin position="1102"/>
        <end position="1136"/>
    </location>
</feature>
<evidence type="ECO:0000256" key="3">
    <source>
        <dbReference type="ARBA" id="ARBA00022679"/>
    </source>
</evidence>
<reference evidence="13" key="1">
    <citation type="submission" date="2022-10" db="EMBL/GenBank/DDBJ databases">
        <title>Novel sulphate-reducing endosymbionts in the free-living metamonad Anaeramoeba.</title>
        <authorList>
            <person name="Jerlstrom-Hultqvist J."/>
            <person name="Cepicka I."/>
            <person name="Gallot-Lavallee L."/>
            <person name="Salas-Leiva D."/>
            <person name="Curtis B.A."/>
            <person name="Zahonova K."/>
            <person name="Pipaliya S."/>
            <person name="Dacks J."/>
            <person name="Roger A.J."/>
        </authorList>
    </citation>
    <scope>NUCLEOTIDE SEQUENCE</scope>
    <source>
        <strain evidence="13">BMAN</strain>
    </source>
</reference>
<evidence type="ECO:0000313" key="13">
    <source>
        <dbReference type="EMBL" id="KAJ5072598.1"/>
    </source>
</evidence>
<dbReference type="PANTHER" id="PTHR21497">
    <property type="entry name" value="UBIQUITIN LIGASE E3 ALPHA-RELATED"/>
    <property type="match status" value="1"/>
</dbReference>
<evidence type="ECO:0000256" key="8">
    <source>
        <dbReference type="ARBA" id="ARBA00046341"/>
    </source>
</evidence>
<evidence type="ECO:0000256" key="6">
    <source>
        <dbReference type="ARBA" id="ARBA00022786"/>
    </source>
</evidence>
<evidence type="ECO:0000256" key="2">
    <source>
        <dbReference type="ARBA" id="ARBA00004906"/>
    </source>
</evidence>
<feature type="compositionally biased region" description="Low complexity" evidence="11">
    <location>
        <begin position="1103"/>
        <end position="1130"/>
    </location>
</feature>
<accession>A0A9Q0RAL1</accession>
<dbReference type="Proteomes" id="UP001149090">
    <property type="component" value="Unassembled WGS sequence"/>
</dbReference>
<evidence type="ECO:0000256" key="5">
    <source>
        <dbReference type="ARBA" id="ARBA00022771"/>
    </source>
</evidence>
<feature type="domain" description="UBR-type" evidence="12">
    <location>
        <begin position="71"/>
        <end position="141"/>
    </location>
</feature>
<proteinExistence type="inferred from homology"/>
<dbReference type="Pfam" id="PF02207">
    <property type="entry name" value="zf-UBR"/>
    <property type="match status" value="1"/>
</dbReference>
<comment type="similarity">
    <text evidence="8 10">Belongs to the E3 ubiquitin-protein ligase UBR1-like family.</text>
</comment>
<feature type="zinc finger region" description="UBR-type" evidence="9">
    <location>
        <begin position="71"/>
        <end position="141"/>
    </location>
</feature>
<comment type="caution">
    <text evidence="13">The sequence shown here is derived from an EMBL/GenBank/DDBJ whole genome shotgun (WGS) entry which is preliminary data.</text>
</comment>
<dbReference type="GO" id="GO:0008270">
    <property type="term" value="F:zinc ion binding"/>
    <property type="evidence" value="ECO:0007669"/>
    <property type="project" value="UniProtKB-UniRule"/>
</dbReference>
<comment type="function">
    <text evidence="10">Ubiquitin ligase protein which is a component of the N-end rule pathway. Recognizes and binds to proteins bearing specific N-terminal residues that are destabilizing according to the N-end rule, leading to their ubiquitination and subsequent degradation.</text>
</comment>
<dbReference type="InterPro" id="IPR003126">
    <property type="entry name" value="Znf_UBR"/>
</dbReference>
<evidence type="ECO:0000313" key="14">
    <source>
        <dbReference type="Proteomes" id="UP001149090"/>
    </source>
</evidence>
<name>A0A9Q0RAL1_ANAIG</name>
<keyword evidence="3 10" id="KW-0808">Transferase</keyword>
<protein>
    <recommendedName>
        <fullName evidence="10">E3 ubiquitin-protein ligase</fullName>
        <ecNumber evidence="10">2.3.2.27</ecNumber>
    </recommendedName>
</protein>
<dbReference type="CDD" id="cd19673">
    <property type="entry name" value="UBR-box_UBR3"/>
    <property type="match status" value="1"/>
</dbReference>
<keyword evidence="6 10" id="KW-0833">Ubl conjugation pathway</keyword>
<keyword evidence="7 10" id="KW-0862">Zinc</keyword>
<evidence type="ECO:0000256" key="11">
    <source>
        <dbReference type="SAM" id="MobiDB-lite"/>
    </source>
</evidence>
<dbReference type="Gene3D" id="2.10.110.30">
    <property type="match status" value="1"/>
</dbReference>
<dbReference type="FunFam" id="2.10.110.30:FF:000002">
    <property type="entry name" value="Putative e3 ubiquitin-protein ligase ubr3"/>
    <property type="match status" value="1"/>
</dbReference>
<keyword evidence="5 10" id="KW-0863">Zinc-finger</keyword>
<keyword evidence="13" id="KW-0436">Ligase</keyword>
<dbReference type="PANTHER" id="PTHR21497:SF24">
    <property type="entry name" value="E3 UBIQUITIN-PROTEIN LIGASE UBR1"/>
    <property type="match status" value="1"/>
</dbReference>
<feature type="region of interest" description="Disordered" evidence="11">
    <location>
        <begin position="378"/>
        <end position="406"/>
    </location>
</feature>
<dbReference type="PROSITE" id="PS51157">
    <property type="entry name" value="ZF_UBR"/>
    <property type="match status" value="1"/>
</dbReference>
<comment type="pathway">
    <text evidence="2 10">Protein modification; protein ubiquitination.</text>
</comment>
<evidence type="ECO:0000256" key="9">
    <source>
        <dbReference type="PROSITE-ProRule" id="PRU00508"/>
    </source>
</evidence>
<dbReference type="InterPro" id="IPR055194">
    <property type="entry name" value="UBR1-like_WH"/>
</dbReference>
<dbReference type="GO" id="GO:0061630">
    <property type="term" value="F:ubiquitin protein ligase activity"/>
    <property type="evidence" value="ECO:0007669"/>
    <property type="project" value="UniProtKB-UniRule"/>
</dbReference>
<dbReference type="GO" id="GO:0016567">
    <property type="term" value="P:protein ubiquitination"/>
    <property type="evidence" value="ECO:0007669"/>
    <property type="project" value="UniProtKB-UniRule"/>
</dbReference>
<evidence type="ECO:0000256" key="7">
    <source>
        <dbReference type="ARBA" id="ARBA00022833"/>
    </source>
</evidence>
<dbReference type="SMART" id="SM00396">
    <property type="entry name" value="ZnF_UBR1"/>
    <property type="match status" value="1"/>
</dbReference>
<dbReference type="GO" id="GO:0000151">
    <property type="term" value="C:ubiquitin ligase complex"/>
    <property type="evidence" value="ECO:0007669"/>
    <property type="project" value="TreeGrafter"/>
</dbReference>
<dbReference type="OrthoDB" id="26387at2759"/>
<keyword evidence="4 10" id="KW-0479">Metal-binding</keyword>
<dbReference type="GO" id="GO:0005737">
    <property type="term" value="C:cytoplasm"/>
    <property type="evidence" value="ECO:0007669"/>
    <property type="project" value="TreeGrafter"/>
</dbReference>
<dbReference type="GO" id="GO:0071596">
    <property type="term" value="P:ubiquitin-dependent protein catabolic process via the N-end rule pathway"/>
    <property type="evidence" value="ECO:0007669"/>
    <property type="project" value="UniProtKB-UniRule"/>
</dbReference>
<evidence type="ECO:0000259" key="12">
    <source>
        <dbReference type="PROSITE" id="PS51157"/>
    </source>
</evidence>
<keyword evidence="14" id="KW-1185">Reference proteome</keyword>
<feature type="compositionally biased region" description="Basic residues" evidence="11">
    <location>
        <begin position="384"/>
        <end position="398"/>
    </location>
</feature>
<dbReference type="EC" id="2.3.2.27" evidence="10"/>
<evidence type="ECO:0000256" key="4">
    <source>
        <dbReference type="ARBA" id="ARBA00022723"/>
    </source>
</evidence>
<dbReference type="InterPro" id="IPR039164">
    <property type="entry name" value="UBR1-like"/>
</dbReference>
<gene>
    <name evidence="13" type="ORF">M0811_01613</name>
</gene>
<evidence type="ECO:0000256" key="10">
    <source>
        <dbReference type="RuleBase" id="RU366018"/>
    </source>
</evidence>
<evidence type="ECO:0000256" key="1">
    <source>
        <dbReference type="ARBA" id="ARBA00000900"/>
    </source>
</evidence>
<dbReference type="GO" id="GO:0016874">
    <property type="term" value="F:ligase activity"/>
    <property type="evidence" value="ECO:0007669"/>
    <property type="project" value="UniProtKB-KW"/>
</dbReference>
<dbReference type="EMBL" id="JAPDFW010000081">
    <property type="protein sequence ID" value="KAJ5072598.1"/>
    <property type="molecule type" value="Genomic_DNA"/>
</dbReference>
<organism evidence="13 14">
    <name type="scientific">Anaeramoeba ignava</name>
    <name type="common">Anaerobic marine amoeba</name>
    <dbReference type="NCBI Taxonomy" id="1746090"/>
    <lineage>
        <taxon>Eukaryota</taxon>
        <taxon>Metamonada</taxon>
        <taxon>Anaeramoebidae</taxon>
        <taxon>Anaeramoeba</taxon>
    </lineage>
</organism>
<dbReference type="Pfam" id="PF22960">
    <property type="entry name" value="WHD_UBR1"/>
    <property type="match status" value="1"/>
</dbReference>
<comment type="catalytic activity">
    <reaction evidence="1 10">
        <text>S-ubiquitinyl-[E2 ubiquitin-conjugating enzyme]-L-cysteine + [acceptor protein]-L-lysine = [E2 ubiquitin-conjugating enzyme]-L-cysteine + N(6)-ubiquitinyl-[acceptor protein]-L-lysine.</text>
        <dbReference type="EC" id="2.3.2.27"/>
    </reaction>
</comment>
<sequence length="1136" mass="133243">MEPLFHELLNHPQRKTDCFENDPEQMEHFLMYLANQNHGFDHFIKWLEMLRINEIKINSPKKPIPFTEGTPYCKMHWEKNEFYYQCKTCQKNPNYGICLNCFWNGDHTNHDYKLSHGKGGLCVCGNSFLWKETGFCKFHNKKAVETKKATENKNIEFKNARFLIRASLRYILILFSRRFSEVEEHMNTEKKENGNNWGEFVFNSMKKNNKNKIEISFLIDWNIAMLNISEELSRIFIEELLLIQAKSRILFSSDQKFSALEFFMQATNLEQDVIHKQLLNLWYNLFHLPEFNLKFCSVYFDRYLEMILRSCRISIDINDLSSMSKEVFAITIMPHWNVEKQETIIILLEAFIMALREAGIVVHNSGYESEIFSTKKNEAANQNMHKKNTRSAGKTKSKKSGEDSRKVARTMKPILDVQHPVITRHKIEPVLQDLETILSLPGYANELMVGSQHLFSMLLGGLELLEGMNMFRRITYPLNNTSENLGWRSSFYLEYLIVPLVPMLIRGLTTSECDIQTAPPVNEINPKFQNKKMDFSNSVQMKIYNVIEKILNTIMYWGIEKNQMYEDMSPTFVQIYQAIHSQPEIKKYQVYEYNVWKSPISVHFPLHRLLALLVCAAAKRWDLSLFEIFNQTTISSNNIDYDKFIFFVEHIVRLQVALSQINAGFWAANGTSIDHQANLHKSAFFADYLVNADILFLQIAAILLHPQHFLVSLLKNYRVLNGLYHLIPDPSSKRPDRAKNPPQYQNANPIFFDSLANCLWLILVVLVDRGHIHNATRKQVLTRQVVHLLFVEDLSFSEIKKMISTQDVTDEELDKILSETSHFRSQCPKFSIDPEMWTKYEGRYYVQYTQKEAVKAEENFFRFLRSKASQNNLTIPFILPNAKYESPHPAFGNLPNILFNHLMHQIIFLVLYHSATKDILDNSEERCLSCCLQIMNISLELSEEMEIKNKRDDILDKQLKLLNISSTTQRSDFPKSNTFGQNLRFPSPHNLFINSSHYFSFPQDHQSQKQESMISLLFQISRRNPNEEIQHLLENVLDLLRNGNSNCQFIIDSMEPNFSKSKWISRENVKKNMVLLKKKAIVKDFENKMKFFYSKFKHEFEDQNPNKIENQNQNQNKIENQNQNQNQNQKSKSKSK</sequence>
<dbReference type="AlphaFoldDB" id="A0A9Q0RAL1"/>